<keyword evidence="5 11" id="KW-0285">Flavoprotein</keyword>
<accession>A0A1M5WM08</accession>
<evidence type="ECO:0000256" key="1">
    <source>
        <dbReference type="ARBA" id="ARBA00005044"/>
    </source>
</evidence>
<name>A0A1M5WM08_9CLOT</name>
<dbReference type="STRING" id="1121316.SAMN02745207_02974"/>
<feature type="binding site" evidence="11">
    <location>
        <begin position="125"/>
        <end position="127"/>
    </location>
    <ligand>
        <name>FMN</name>
        <dbReference type="ChEBI" id="CHEBI:58210"/>
    </ligand>
</feature>
<dbReference type="RefSeq" id="WP_073339209.1">
    <property type="nucleotide sequence ID" value="NZ_FQXM01000018.1"/>
</dbReference>
<keyword evidence="10 11" id="KW-0456">Lyase</keyword>
<dbReference type="UniPathway" id="UPA00053">
    <property type="reaction ID" value="UER00090"/>
</dbReference>
<dbReference type="InterPro" id="IPR020541">
    <property type="entry name" value="Chorismate_synthase_CS"/>
</dbReference>
<dbReference type="PANTHER" id="PTHR21085">
    <property type="entry name" value="CHORISMATE SYNTHASE"/>
    <property type="match status" value="1"/>
</dbReference>
<dbReference type="GO" id="GO:0008652">
    <property type="term" value="P:amino acid biosynthetic process"/>
    <property type="evidence" value="ECO:0007669"/>
    <property type="project" value="UniProtKB-KW"/>
</dbReference>
<gene>
    <name evidence="11" type="primary">aroC</name>
    <name evidence="12" type="ORF">SAMN02745207_02974</name>
</gene>
<feature type="binding site" evidence="11">
    <location>
        <position position="47"/>
    </location>
    <ligand>
        <name>NADP(+)</name>
        <dbReference type="ChEBI" id="CHEBI:58349"/>
    </ligand>
</feature>
<dbReference type="EC" id="4.2.3.5" evidence="3 11"/>
<feature type="binding site" evidence="11">
    <location>
        <begin position="304"/>
        <end position="308"/>
    </location>
    <ligand>
        <name>FMN</name>
        <dbReference type="ChEBI" id="CHEBI:58210"/>
    </ligand>
</feature>
<dbReference type="InterPro" id="IPR000453">
    <property type="entry name" value="Chorismate_synth"/>
</dbReference>
<evidence type="ECO:0000256" key="4">
    <source>
        <dbReference type="ARBA" id="ARBA00022605"/>
    </source>
</evidence>
<evidence type="ECO:0000256" key="9">
    <source>
        <dbReference type="ARBA" id="ARBA00023141"/>
    </source>
</evidence>
<dbReference type="GO" id="GO:0009423">
    <property type="term" value="P:chorismate biosynthetic process"/>
    <property type="evidence" value="ECO:0007669"/>
    <property type="project" value="UniProtKB-UniRule"/>
</dbReference>
<keyword evidence="13" id="KW-1185">Reference proteome</keyword>
<keyword evidence="8 11" id="KW-0521">NADP</keyword>
<protein>
    <recommendedName>
        <fullName evidence="3 11">Chorismate synthase</fullName>
        <shortName evidence="11">CS</shortName>
        <ecNumber evidence="3 11">4.2.3.5</ecNumber>
    </recommendedName>
    <alternativeName>
        <fullName evidence="11">5-enolpyruvylshikimate-3-phosphate phospholyase</fullName>
    </alternativeName>
</protein>
<dbReference type="GO" id="GO:0010181">
    <property type="term" value="F:FMN binding"/>
    <property type="evidence" value="ECO:0007669"/>
    <property type="project" value="TreeGrafter"/>
</dbReference>
<evidence type="ECO:0000256" key="11">
    <source>
        <dbReference type="HAMAP-Rule" id="MF_00300"/>
    </source>
</evidence>
<evidence type="ECO:0000256" key="2">
    <source>
        <dbReference type="ARBA" id="ARBA00008014"/>
    </source>
</evidence>
<comment type="similarity">
    <text evidence="2 11">Belongs to the chorismate synthase family.</text>
</comment>
<comment type="catalytic activity">
    <reaction evidence="11">
        <text>5-O-(1-carboxyvinyl)-3-phosphoshikimate = chorismate + phosphate</text>
        <dbReference type="Rhea" id="RHEA:21020"/>
        <dbReference type="ChEBI" id="CHEBI:29748"/>
        <dbReference type="ChEBI" id="CHEBI:43474"/>
        <dbReference type="ChEBI" id="CHEBI:57701"/>
        <dbReference type="EC" id="4.2.3.5"/>
    </reaction>
</comment>
<dbReference type="PANTHER" id="PTHR21085:SF0">
    <property type="entry name" value="CHORISMATE SYNTHASE"/>
    <property type="match status" value="1"/>
</dbReference>
<dbReference type="NCBIfam" id="TIGR00033">
    <property type="entry name" value="aroC"/>
    <property type="match status" value="1"/>
</dbReference>
<keyword evidence="7 11" id="KW-0274">FAD</keyword>
<dbReference type="InterPro" id="IPR035904">
    <property type="entry name" value="Chorismate_synth_AroC_sf"/>
</dbReference>
<reference evidence="12 13" key="1">
    <citation type="submission" date="2016-11" db="EMBL/GenBank/DDBJ databases">
        <authorList>
            <person name="Jaros S."/>
            <person name="Januszkiewicz K."/>
            <person name="Wedrychowicz H."/>
        </authorList>
    </citation>
    <scope>NUCLEOTIDE SEQUENCE [LARGE SCALE GENOMIC DNA]</scope>
    <source>
        <strain evidence="12 13">DSM 8605</strain>
    </source>
</reference>
<dbReference type="PIRSF" id="PIRSF001456">
    <property type="entry name" value="Chorismate_synth"/>
    <property type="match status" value="1"/>
</dbReference>
<dbReference type="NCBIfam" id="NF003793">
    <property type="entry name" value="PRK05382.1"/>
    <property type="match status" value="1"/>
</dbReference>
<evidence type="ECO:0000256" key="7">
    <source>
        <dbReference type="ARBA" id="ARBA00022827"/>
    </source>
</evidence>
<dbReference type="PROSITE" id="PS00789">
    <property type="entry name" value="CHORISMATE_SYNTHASE_3"/>
    <property type="match status" value="1"/>
</dbReference>
<comment type="caution">
    <text evidence="11">Lacks conserved residue(s) required for the propagation of feature annotation.</text>
</comment>
<feature type="binding site" evidence="11">
    <location>
        <position position="53"/>
    </location>
    <ligand>
        <name>NADP(+)</name>
        <dbReference type="ChEBI" id="CHEBI:58349"/>
    </ligand>
</feature>
<dbReference type="CDD" id="cd07304">
    <property type="entry name" value="Chorismate_synthase"/>
    <property type="match status" value="1"/>
</dbReference>
<dbReference type="Pfam" id="PF01264">
    <property type="entry name" value="Chorismate_synt"/>
    <property type="match status" value="1"/>
</dbReference>
<evidence type="ECO:0000313" key="13">
    <source>
        <dbReference type="Proteomes" id="UP000184447"/>
    </source>
</evidence>
<comment type="function">
    <text evidence="11">Catalyzes the anti-1,4-elimination of the C-3 phosphate and the C-6 proR hydrogen from 5-enolpyruvylshikimate-3-phosphate (EPSP) to yield chorismate, which is the branch point compound that serves as the starting substrate for the three terminal pathways of aromatic amino acid biosynthesis. This reaction introduces a second double bond into the aromatic ring system.</text>
</comment>
<feature type="binding site" evidence="11">
    <location>
        <position position="289"/>
    </location>
    <ligand>
        <name>FMN</name>
        <dbReference type="ChEBI" id="CHEBI:58210"/>
    </ligand>
</feature>
<keyword evidence="4 11" id="KW-0028">Amino-acid biosynthesis</keyword>
<sequence length="356" mass="38977">MSGVWGNKIKYSIFGESHGNGIGIVIDGLEPGIELDLDAISKEMERRAPGKNKLSTSRNEKDQFEILSGVFQDKTTGAPLCAIIRNSNQHSKDYSKTKDLIRPGHADYTGRIKYNDFNDYRGGGHFSGRITAPLVFAGAVAKQALLKKGIIIGSHIYSIKNIKDDKFDLASIKEDSLKELTQMDFPVIRSEKSSDMKDEILKAREEQDSVGGIIECAAINLPCGIGSPYFDSIESSLSHLLFSIPAVKGVEFGLGFEITELFGSKANDEYYIEDDVINTYTNNNGGVLGGITNGMPLVFRVAIKPTPSIAKSQRTVDMVKRENANIEVHGRHDPCIVQRAIPVVEAVTAMGILEHI</sequence>
<proteinExistence type="inferred from homology"/>
<comment type="subunit">
    <text evidence="11">Homotetramer.</text>
</comment>
<evidence type="ECO:0000256" key="3">
    <source>
        <dbReference type="ARBA" id="ARBA00013036"/>
    </source>
</evidence>
<evidence type="ECO:0000256" key="6">
    <source>
        <dbReference type="ARBA" id="ARBA00022643"/>
    </source>
</evidence>
<dbReference type="PROSITE" id="PS00788">
    <property type="entry name" value="CHORISMATE_SYNTHASE_2"/>
    <property type="match status" value="1"/>
</dbReference>
<evidence type="ECO:0000256" key="5">
    <source>
        <dbReference type="ARBA" id="ARBA00022630"/>
    </source>
</evidence>
<keyword evidence="6 11" id="KW-0288">FMN</keyword>
<dbReference type="Gene3D" id="3.60.150.10">
    <property type="entry name" value="Chorismate synthase AroC"/>
    <property type="match status" value="1"/>
</dbReference>
<organism evidence="12 13">
    <name type="scientific">Clostridium grantii DSM 8605</name>
    <dbReference type="NCBI Taxonomy" id="1121316"/>
    <lineage>
        <taxon>Bacteria</taxon>
        <taxon>Bacillati</taxon>
        <taxon>Bacillota</taxon>
        <taxon>Clostridia</taxon>
        <taxon>Eubacteriales</taxon>
        <taxon>Clostridiaceae</taxon>
        <taxon>Clostridium</taxon>
    </lineage>
</organism>
<dbReference type="AlphaFoldDB" id="A0A1M5WM08"/>
<evidence type="ECO:0000256" key="8">
    <source>
        <dbReference type="ARBA" id="ARBA00022857"/>
    </source>
</evidence>
<dbReference type="GO" id="GO:0004107">
    <property type="term" value="F:chorismate synthase activity"/>
    <property type="evidence" value="ECO:0007669"/>
    <property type="project" value="UniProtKB-UniRule"/>
</dbReference>
<dbReference type="OrthoDB" id="9771806at2"/>
<dbReference type="SUPFAM" id="SSF103263">
    <property type="entry name" value="Chorismate synthase, AroC"/>
    <property type="match status" value="1"/>
</dbReference>
<dbReference type="GO" id="GO:0009073">
    <property type="term" value="P:aromatic amino acid family biosynthetic process"/>
    <property type="evidence" value="ECO:0007669"/>
    <property type="project" value="UniProtKB-KW"/>
</dbReference>
<comment type="pathway">
    <text evidence="1 11">Metabolic intermediate biosynthesis; chorismate biosynthesis; chorismate from D-erythrose 4-phosphate and phosphoenolpyruvate: step 7/7.</text>
</comment>
<dbReference type="Proteomes" id="UP000184447">
    <property type="component" value="Unassembled WGS sequence"/>
</dbReference>
<evidence type="ECO:0000313" key="12">
    <source>
        <dbReference type="EMBL" id="SHH88214.1"/>
    </source>
</evidence>
<feature type="binding site" evidence="11">
    <location>
        <position position="331"/>
    </location>
    <ligand>
        <name>FMN</name>
        <dbReference type="ChEBI" id="CHEBI:58210"/>
    </ligand>
</feature>
<keyword evidence="9 11" id="KW-0057">Aromatic amino acid biosynthesis</keyword>
<comment type="cofactor">
    <cofactor evidence="11">
        <name>FMNH2</name>
        <dbReference type="ChEBI" id="CHEBI:57618"/>
    </cofactor>
    <text evidence="11">Reduced FMN (FMNH(2)).</text>
</comment>
<dbReference type="HAMAP" id="MF_00300">
    <property type="entry name" value="Chorismate_synth"/>
    <property type="match status" value="1"/>
</dbReference>
<dbReference type="GO" id="GO:0005829">
    <property type="term" value="C:cytosol"/>
    <property type="evidence" value="ECO:0007669"/>
    <property type="project" value="TreeGrafter"/>
</dbReference>
<evidence type="ECO:0000256" key="10">
    <source>
        <dbReference type="ARBA" id="ARBA00023239"/>
    </source>
</evidence>
<dbReference type="EMBL" id="FQXM01000018">
    <property type="protein sequence ID" value="SHH88214.1"/>
    <property type="molecule type" value="Genomic_DNA"/>
</dbReference>